<evidence type="ECO:0000313" key="3">
    <source>
        <dbReference type="Proteomes" id="UP000183832"/>
    </source>
</evidence>
<dbReference type="Pfam" id="PF00646">
    <property type="entry name" value="F-box"/>
    <property type="match status" value="1"/>
</dbReference>
<gene>
    <name evidence="2" type="ORF">CLUMA_CG016602</name>
</gene>
<dbReference type="SUPFAM" id="SSF81383">
    <property type="entry name" value="F-box domain"/>
    <property type="match status" value="1"/>
</dbReference>
<proteinExistence type="predicted"/>
<reference evidence="2 3" key="1">
    <citation type="submission" date="2015-04" db="EMBL/GenBank/DDBJ databases">
        <authorList>
            <person name="Syromyatnikov M.Y."/>
            <person name="Popov V.N."/>
        </authorList>
    </citation>
    <scope>NUCLEOTIDE SEQUENCE [LARGE SCALE GENOMIC DNA]</scope>
</reference>
<dbReference type="Proteomes" id="UP000183832">
    <property type="component" value="Unassembled WGS sequence"/>
</dbReference>
<organism evidence="2 3">
    <name type="scientific">Clunio marinus</name>
    <dbReference type="NCBI Taxonomy" id="568069"/>
    <lineage>
        <taxon>Eukaryota</taxon>
        <taxon>Metazoa</taxon>
        <taxon>Ecdysozoa</taxon>
        <taxon>Arthropoda</taxon>
        <taxon>Hexapoda</taxon>
        <taxon>Insecta</taxon>
        <taxon>Pterygota</taxon>
        <taxon>Neoptera</taxon>
        <taxon>Endopterygota</taxon>
        <taxon>Diptera</taxon>
        <taxon>Nematocera</taxon>
        <taxon>Chironomoidea</taxon>
        <taxon>Chironomidae</taxon>
        <taxon>Clunio</taxon>
    </lineage>
</organism>
<dbReference type="InterPro" id="IPR036047">
    <property type="entry name" value="F-box-like_dom_sf"/>
</dbReference>
<sequence length="393" mass="45923">MDPLYKLSDDLLPFVFQHLKAIDIVKASLVSPQWYLKIGKSFECMQKIWLPFYESSSPLYNIKCLLNSERSYQNFKIQRGLPGNMISVFKKFQWKKVMIRDDQEMDCNDFKALMTHIASTVDTLDLWNIGTQVSEDELPAINFPNLRTLEYNFSSNQILPVFFGKNPKLLEVRIVTLAEDDDDELPNEKISRLFKFLDQNPSINDVKFYGASSLFFRSQSNHEISLRLEKFAFADDFLENADKKCFLKFLSKQHNLKDVRFLPESKFNDVNFFVEIWKTLKNCKILTLSKCPNIDAILLLVTNTSIEKIRIESEINVQEAKMLTVTPNLKHLHLRSLNNKLLTYIVNNIKSVKIINYFTAPYEEGLVMEDGFENIELKKISLEDYLQKLYPNE</sequence>
<evidence type="ECO:0000259" key="1">
    <source>
        <dbReference type="Pfam" id="PF00646"/>
    </source>
</evidence>
<feature type="domain" description="F-box" evidence="1">
    <location>
        <begin position="6"/>
        <end position="35"/>
    </location>
</feature>
<name>A0A1J1IU76_9DIPT</name>
<dbReference type="SUPFAM" id="SSF52047">
    <property type="entry name" value="RNI-like"/>
    <property type="match status" value="1"/>
</dbReference>
<keyword evidence="3" id="KW-1185">Reference proteome</keyword>
<dbReference type="EMBL" id="CVRI01000059">
    <property type="protein sequence ID" value="CRL03664.1"/>
    <property type="molecule type" value="Genomic_DNA"/>
</dbReference>
<dbReference type="InterPro" id="IPR032675">
    <property type="entry name" value="LRR_dom_sf"/>
</dbReference>
<evidence type="ECO:0000313" key="2">
    <source>
        <dbReference type="EMBL" id="CRL03664.1"/>
    </source>
</evidence>
<dbReference type="Gene3D" id="3.80.10.10">
    <property type="entry name" value="Ribonuclease Inhibitor"/>
    <property type="match status" value="1"/>
</dbReference>
<dbReference type="OrthoDB" id="10562131at2759"/>
<protein>
    <submittedName>
        <fullName evidence="2">CLUMA_CG016602, isoform A</fullName>
    </submittedName>
</protein>
<dbReference type="InterPro" id="IPR001810">
    <property type="entry name" value="F-box_dom"/>
</dbReference>
<dbReference type="AlphaFoldDB" id="A0A1J1IU76"/>
<accession>A0A1J1IU76</accession>